<accession>A0A1V6X4X9</accession>
<name>A0A1V6X4X9_PENNA</name>
<comment type="caution">
    <text evidence="1">The sequence shown here is derived from an EMBL/GenBank/DDBJ whole genome shotgun (WGS) entry which is preliminary data.</text>
</comment>
<gene>
    <name evidence="1" type="ORF">PENNAL_c0121G00646</name>
</gene>
<keyword evidence="2" id="KW-1185">Reference proteome</keyword>
<evidence type="ECO:0000313" key="1">
    <source>
        <dbReference type="EMBL" id="OQE70194.1"/>
    </source>
</evidence>
<protein>
    <submittedName>
        <fullName evidence="1">Uncharacterized protein</fullName>
    </submittedName>
</protein>
<reference evidence="2" key="1">
    <citation type="journal article" date="2017" name="Nat. Microbiol.">
        <title>Global analysis of biosynthetic gene clusters reveals vast potential of secondary metabolite production in Penicillium species.</title>
        <authorList>
            <person name="Nielsen J.C."/>
            <person name="Grijseels S."/>
            <person name="Prigent S."/>
            <person name="Ji B."/>
            <person name="Dainat J."/>
            <person name="Nielsen K.F."/>
            <person name="Frisvad J.C."/>
            <person name="Workman M."/>
            <person name="Nielsen J."/>
        </authorList>
    </citation>
    <scope>NUCLEOTIDE SEQUENCE [LARGE SCALE GENOMIC DNA]</scope>
    <source>
        <strain evidence="2">IBT 13039</strain>
    </source>
</reference>
<dbReference type="Proteomes" id="UP000191691">
    <property type="component" value="Unassembled WGS sequence"/>
</dbReference>
<proteinExistence type="predicted"/>
<dbReference type="EMBL" id="MOOB01000121">
    <property type="protein sequence ID" value="OQE70194.1"/>
    <property type="molecule type" value="Genomic_DNA"/>
</dbReference>
<organism evidence="1 2">
    <name type="scientific">Penicillium nalgiovense</name>
    <dbReference type="NCBI Taxonomy" id="60175"/>
    <lineage>
        <taxon>Eukaryota</taxon>
        <taxon>Fungi</taxon>
        <taxon>Dikarya</taxon>
        <taxon>Ascomycota</taxon>
        <taxon>Pezizomycotina</taxon>
        <taxon>Eurotiomycetes</taxon>
        <taxon>Eurotiomycetidae</taxon>
        <taxon>Eurotiales</taxon>
        <taxon>Aspergillaceae</taxon>
        <taxon>Penicillium</taxon>
    </lineage>
</organism>
<sequence>MSASPRFVRHAQPGWDCCPGEGRDAHAEKEGAAIGGAEDGHRNAERTLSQYIRVVLARIKDSLKKLNASIFASQKHVSQGARILQGPMRMITDADS</sequence>
<evidence type="ECO:0000313" key="2">
    <source>
        <dbReference type="Proteomes" id="UP000191691"/>
    </source>
</evidence>
<dbReference type="AlphaFoldDB" id="A0A1V6X4X9"/>